<feature type="region of interest" description="Disordered" evidence="1">
    <location>
        <begin position="890"/>
        <end position="910"/>
    </location>
</feature>
<evidence type="ECO:0000256" key="1">
    <source>
        <dbReference type="SAM" id="MobiDB-lite"/>
    </source>
</evidence>
<feature type="non-terminal residue" evidence="2">
    <location>
        <position position="1020"/>
    </location>
</feature>
<reference evidence="2 3" key="1">
    <citation type="journal article" date="2019" name="PLoS ONE">
        <title>Genomic analyses reveal an absence of contemporary introgressive admixture between fin whales and blue whales, despite known hybrids.</title>
        <authorList>
            <person name="Westbury M.V."/>
            <person name="Petersen B."/>
            <person name="Lorenzen E.D."/>
        </authorList>
    </citation>
    <scope>NUCLEOTIDE SEQUENCE [LARGE SCALE GENOMIC DNA]</scope>
    <source>
        <strain evidence="2">FinWhale-01</strain>
    </source>
</reference>
<sequence length="1020" mass="113155">GQAVPCGTPTAAQVHVAFRQRGLAASALFGSVISVFKISFKRQGESWARSVNMNPEVCRGQGQNEVTRTKLNHRHVNALLLTSTPERILWENMCLSPPALTPPCRALSQAFSSCITSIPIGTKPRRQGGQREYPKVAVKSATPPTALPKGLLGTDRDSEDGGDRPERHRPRLRRAASWPGLGTLPTASCSWTVTAVGSEWSLRRRPRPTRDARFVWVVHAQAEPKRENSYKFSTAEWQGPRLGVGSLLGCEPRAVKDGLPRQTTAKGMARCTWLARALRVQLARNCLWQAYEEKAGQTISKILSNPWVRPLQQERTMASDLMTDFYHHRIRIELQKEKLQNNGPHLELSEPKHLYLCVHSLNPCTLVLRHVQLSPRGPGDPHACATSQMRNREITKPLPTCDELFFLTKSFPPTRASLESWVLSREESTWNSENISENVKRHLSSAQKPLLSVAQLLFALMVQIWLGVLGQALLLDGGPPLVRAHPRPRLSGKPLVQPDCILWLLGTLPPHGSDLHHIVLCEAEPTLSGILCSRYDLTATPIPYPAAGGRSALSSDKCSYSFRSQKYAWGIRIVLQCQPKHPLLQAALRDCSQSSPRDVLSSKLGRLQLNPEPRVLQNHIYDQERLAGKGKIIYFAYKHRIYHVGSGLSAMGQVLRGLRAQSPALTAPGPGALPGHLMKRVLGMEESDGAERSVSLFGVCWESRLEPVCELHMHEGEALTGDVKPRPSLKNKLPCWPKSALPITEATSPAAALLVALASVVEQKSSGTCVQPPYGPASMRLKVVFTQHGLDQDPAFTLTVHIPDDDQRATVYAWGLTSIPHLFHLCEEFSARYSQLPKRRGSSSVCIKDVQLFKNKVVENVKMRAAAEPYAISFPPWDPSVYDEAGGKRLGQTKKADEPRVKPDSVQPFSEEEKTAVSEEMANVIPKIPKTLQLKGRVPRRLDSHRDHGSFYQEFCCQLKFFPEACREPSGARVTKLTSKTTSTMATPCISIDQFPFDMFKDNTLHLGVQKDKQRGPSSE</sequence>
<feature type="compositionally biased region" description="Basic and acidic residues" evidence="1">
    <location>
        <begin position="894"/>
        <end position="903"/>
    </location>
</feature>
<proteinExistence type="predicted"/>
<keyword evidence="3" id="KW-1185">Reference proteome</keyword>
<dbReference type="EMBL" id="SGJD01003810">
    <property type="protein sequence ID" value="KAB0392514.1"/>
    <property type="molecule type" value="Genomic_DNA"/>
</dbReference>
<dbReference type="AlphaFoldDB" id="A0A643BX76"/>
<gene>
    <name evidence="2" type="ORF">E2I00_008409</name>
</gene>
<evidence type="ECO:0000313" key="3">
    <source>
        <dbReference type="Proteomes" id="UP000437017"/>
    </source>
</evidence>
<feature type="region of interest" description="Disordered" evidence="1">
    <location>
        <begin position="119"/>
        <end position="180"/>
    </location>
</feature>
<feature type="compositionally biased region" description="Basic and acidic residues" evidence="1">
    <location>
        <begin position="154"/>
        <end position="166"/>
    </location>
</feature>
<dbReference type="Proteomes" id="UP000437017">
    <property type="component" value="Unassembled WGS sequence"/>
</dbReference>
<accession>A0A643BX76</accession>
<organism evidence="2 3">
    <name type="scientific">Balaenoptera physalus</name>
    <name type="common">Fin whale</name>
    <name type="synonym">Balaena physalus</name>
    <dbReference type="NCBI Taxonomy" id="9770"/>
    <lineage>
        <taxon>Eukaryota</taxon>
        <taxon>Metazoa</taxon>
        <taxon>Chordata</taxon>
        <taxon>Craniata</taxon>
        <taxon>Vertebrata</taxon>
        <taxon>Euteleostomi</taxon>
        <taxon>Mammalia</taxon>
        <taxon>Eutheria</taxon>
        <taxon>Laurasiatheria</taxon>
        <taxon>Artiodactyla</taxon>
        <taxon>Whippomorpha</taxon>
        <taxon>Cetacea</taxon>
        <taxon>Mysticeti</taxon>
        <taxon>Balaenopteridae</taxon>
        <taxon>Balaenoptera</taxon>
    </lineage>
</organism>
<comment type="caution">
    <text evidence="2">The sequence shown here is derived from an EMBL/GenBank/DDBJ whole genome shotgun (WGS) entry which is preliminary data.</text>
</comment>
<dbReference type="OrthoDB" id="10568406at2759"/>
<evidence type="ECO:0000313" key="2">
    <source>
        <dbReference type="EMBL" id="KAB0392514.1"/>
    </source>
</evidence>
<protein>
    <submittedName>
        <fullName evidence="2">Uncharacterized protein</fullName>
    </submittedName>
</protein>
<name>A0A643BX76_BALPH</name>
<feature type="non-terminal residue" evidence="2">
    <location>
        <position position="1"/>
    </location>
</feature>